<name>A0A1H8I8W2_9BACI</name>
<organism evidence="1 2">
    <name type="scientific">Amphibacillus marinus</name>
    <dbReference type="NCBI Taxonomy" id="872970"/>
    <lineage>
        <taxon>Bacteria</taxon>
        <taxon>Bacillati</taxon>
        <taxon>Bacillota</taxon>
        <taxon>Bacilli</taxon>
        <taxon>Bacillales</taxon>
        <taxon>Bacillaceae</taxon>
        <taxon>Amphibacillus</taxon>
    </lineage>
</organism>
<gene>
    <name evidence="1" type="ORF">SAMN04488134_101546</name>
</gene>
<dbReference type="STRING" id="872970.SAMN04488134_101546"/>
<dbReference type="AlphaFoldDB" id="A0A1H8I8W2"/>
<evidence type="ECO:0000313" key="1">
    <source>
        <dbReference type="EMBL" id="SEN64486.1"/>
    </source>
</evidence>
<reference evidence="1 2" key="1">
    <citation type="submission" date="2016-10" db="EMBL/GenBank/DDBJ databases">
        <authorList>
            <person name="de Groot N.N."/>
        </authorList>
    </citation>
    <scope>NUCLEOTIDE SEQUENCE [LARGE SCALE GENOMIC DNA]</scope>
    <source>
        <strain evidence="1 2">CGMCC 1.10434</strain>
    </source>
</reference>
<dbReference type="RefSeq" id="WP_091494548.1">
    <property type="nucleotide sequence ID" value="NZ_FODJ01000001.1"/>
</dbReference>
<sequence length="68" mass="8088">MDVKCPICDCVDQIDYDSPLAKRLRNRRKHLYLCQACTDRIGKNTKKRHETGAFKLFQEKKEDDPYIQ</sequence>
<protein>
    <submittedName>
        <fullName evidence="1">Uncharacterized protein YlaI</fullName>
    </submittedName>
</protein>
<evidence type="ECO:0000313" key="2">
    <source>
        <dbReference type="Proteomes" id="UP000199300"/>
    </source>
</evidence>
<accession>A0A1H8I8W2</accession>
<keyword evidence="2" id="KW-1185">Reference proteome</keyword>
<dbReference type="EMBL" id="FODJ01000001">
    <property type="protein sequence ID" value="SEN64486.1"/>
    <property type="molecule type" value="Genomic_DNA"/>
</dbReference>
<dbReference type="Pfam" id="PF09963">
    <property type="entry name" value="DUF2197"/>
    <property type="match status" value="1"/>
</dbReference>
<dbReference type="Proteomes" id="UP000199300">
    <property type="component" value="Unassembled WGS sequence"/>
</dbReference>
<dbReference type="OrthoDB" id="2989868at2"/>
<dbReference type="InterPro" id="IPR019241">
    <property type="entry name" value="DUF2197"/>
</dbReference>
<proteinExistence type="predicted"/>